<reference evidence="1 2" key="1">
    <citation type="journal article" date="2012" name="BMC Genomics">
        <title>Tools to kill: Genome of one of the most destructive plant pathogenic fungi Macrophomina phaseolina.</title>
        <authorList>
            <person name="Islam M.S."/>
            <person name="Haque M.S."/>
            <person name="Islam M.M."/>
            <person name="Emdad E.M."/>
            <person name="Halim A."/>
            <person name="Hossen Q.M.M."/>
            <person name="Hossain M.Z."/>
            <person name="Ahmed B."/>
            <person name="Rahim S."/>
            <person name="Rahman M.S."/>
            <person name="Alam M.M."/>
            <person name="Hou S."/>
            <person name="Wan X."/>
            <person name="Saito J.A."/>
            <person name="Alam M."/>
        </authorList>
    </citation>
    <scope>NUCLEOTIDE SEQUENCE [LARGE SCALE GENOMIC DNA]</scope>
    <source>
        <strain evidence="1 2">MS6</strain>
    </source>
</reference>
<dbReference type="AlphaFoldDB" id="K2RBM1"/>
<dbReference type="InParanoid" id="K2RBM1"/>
<name>K2RBM1_MACPH</name>
<gene>
    <name evidence="1" type="ORF">MPH_02749</name>
</gene>
<proteinExistence type="predicted"/>
<dbReference type="VEuPathDB" id="FungiDB:MPH_02749"/>
<accession>K2RBM1</accession>
<sequence length="130" mass="14440">MKDAKNILGPDGAVAWGGTDDAAKWALFKPYSLEKRAEGADRQQDIGARSLRRGVAWARKIASRLTEPYSLCWRRSRRRSSWAGRWITVPSKDCMYWEVILAPAGSGQYANGGYVALDAYKEIIATATSK</sequence>
<evidence type="ECO:0000313" key="1">
    <source>
        <dbReference type="EMBL" id="EKG19921.1"/>
    </source>
</evidence>
<protein>
    <submittedName>
        <fullName evidence="1">Uncharacterized protein</fullName>
    </submittedName>
</protein>
<comment type="caution">
    <text evidence="1">The sequence shown here is derived from an EMBL/GenBank/DDBJ whole genome shotgun (WGS) entry which is preliminary data.</text>
</comment>
<organism evidence="1 2">
    <name type="scientific">Macrophomina phaseolina (strain MS6)</name>
    <name type="common">Charcoal rot fungus</name>
    <dbReference type="NCBI Taxonomy" id="1126212"/>
    <lineage>
        <taxon>Eukaryota</taxon>
        <taxon>Fungi</taxon>
        <taxon>Dikarya</taxon>
        <taxon>Ascomycota</taxon>
        <taxon>Pezizomycotina</taxon>
        <taxon>Dothideomycetes</taxon>
        <taxon>Dothideomycetes incertae sedis</taxon>
        <taxon>Botryosphaeriales</taxon>
        <taxon>Botryosphaeriaceae</taxon>
        <taxon>Macrophomina</taxon>
    </lineage>
</organism>
<dbReference type="HOGENOM" id="CLU_1938558_0_0_1"/>
<dbReference type="Proteomes" id="UP000007129">
    <property type="component" value="Unassembled WGS sequence"/>
</dbReference>
<dbReference type="EMBL" id="AHHD01000101">
    <property type="protein sequence ID" value="EKG19921.1"/>
    <property type="molecule type" value="Genomic_DNA"/>
</dbReference>
<evidence type="ECO:0000313" key="2">
    <source>
        <dbReference type="Proteomes" id="UP000007129"/>
    </source>
</evidence>